<gene>
    <name evidence="1" type="ORF">AB0E89_23275</name>
</gene>
<name>A0ABV2ZLJ5_9ACTN</name>
<dbReference type="RefSeq" id="WP_240116967.1">
    <property type="nucleotide sequence ID" value="NZ_JBEZVE010000012.1"/>
</dbReference>
<accession>A0ABV2ZLJ5</accession>
<comment type="caution">
    <text evidence="1">The sequence shown here is derived from an EMBL/GenBank/DDBJ whole genome shotgun (WGS) entry which is preliminary data.</text>
</comment>
<dbReference type="EMBL" id="JBEZVE010000012">
    <property type="protein sequence ID" value="MEU3783433.1"/>
    <property type="molecule type" value="Genomic_DNA"/>
</dbReference>
<dbReference type="Proteomes" id="UP001550739">
    <property type="component" value="Unassembled WGS sequence"/>
</dbReference>
<reference evidence="1 2" key="1">
    <citation type="submission" date="2024-06" db="EMBL/GenBank/DDBJ databases">
        <title>The Natural Products Discovery Center: Release of the First 8490 Sequenced Strains for Exploring Actinobacteria Biosynthetic Diversity.</title>
        <authorList>
            <person name="Kalkreuter E."/>
            <person name="Kautsar S.A."/>
            <person name="Yang D."/>
            <person name="Bader C.D."/>
            <person name="Teijaro C.N."/>
            <person name="Fluegel L."/>
            <person name="Davis C.M."/>
            <person name="Simpson J.R."/>
            <person name="Lauterbach L."/>
            <person name="Steele A.D."/>
            <person name="Gui C."/>
            <person name="Meng S."/>
            <person name="Li G."/>
            <person name="Viehrig K."/>
            <person name="Ye F."/>
            <person name="Su P."/>
            <person name="Kiefer A.F."/>
            <person name="Nichols A."/>
            <person name="Cepeda A.J."/>
            <person name="Yan W."/>
            <person name="Fan B."/>
            <person name="Jiang Y."/>
            <person name="Adhikari A."/>
            <person name="Zheng C.-J."/>
            <person name="Schuster L."/>
            <person name="Cowan T.M."/>
            <person name="Smanski M.J."/>
            <person name="Chevrette M.G."/>
            <person name="De Carvalho L.P.S."/>
            <person name="Shen B."/>
        </authorList>
    </citation>
    <scope>NUCLEOTIDE SEQUENCE [LARGE SCALE GENOMIC DNA]</scope>
    <source>
        <strain evidence="1 2">NPDC033843</strain>
    </source>
</reference>
<protein>
    <submittedName>
        <fullName evidence="1">Uncharacterized protein</fullName>
    </submittedName>
</protein>
<keyword evidence="2" id="KW-1185">Reference proteome</keyword>
<sequence>MSEKKTAQQVMEQLSPDGVKLAKRVIELERENLHIRNSTRVVDEIVAAVKGLIK</sequence>
<proteinExistence type="predicted"/>
<evidence type="ECO:0000313" key="2">
    <source>
        <dbReference type="Proteomes" id="UP001550739"/>
    </source>
</evidence>
<evidence type="ECO:0000313" key="1">
    <source>
        <dbReference type="EMBL" id="MEU3783433.1"/>
    </source>
</evidence>
<organism evidence="1 2">
    <name type="scientific">Streptomyces sp. 900129855</name>
    <dbReference type="NCBI Taxonomy" id="3155129"/>
    <lineage>
        <taxon>Bacteria</taxon>
        <taxon>Bacillati</taxon>
        <taxon>Actinomycetota</taxon>
        <taxon>Actinomycetes</taxon>
        <taxon>Kitasatosporales</taxon>
        <taxon>Streptomycetaceae</taxon>
        <taxon>Streptomyces</taxon>
    </lineage>
</organism>